<organism evidence="2 3">
    <name type="scientific">Panicum virgatum</name>
    <name type="common">Blackwell switchgrass</name>
    <dbReference type="NCBI Taxonomy" id="38727"/>
    <lineage>
        <taxon>Eukaryota</taxon>
        <taxon>Viridiplantae</taxon>
        <taxon>Streptophyta</taxon>
        <taxon>Embryophyta</taxon>
        <taxon>Tracheophyta</taxon>
        <taxon>Spermatophyta</taxon>
        <taxon>Magnoliopsida</taxon>
        <taxon>Liliopsida</taxon>
        <taxon>Poales</taxon>
        <taxon>Poaceae</taxon>
        <taxon>PACMAD clade</taxon>
        <taxon>Panicoideae</taxon>
        <taxon>Panicodae</taxon>
        <taxon>Paniceae</taxon>
        <taxon>Panicinae</taxon>
        <taxon>Panicum</taxon>
        <taxon>Panicum sect. Hiantes</taxon>
    </lineage>
</organism>
<keyword evidence="3" id="KW-1185">Reference proteome</keyword>
<accession>A0A8T0NX15</accession>
<proteinExistence type="predicted"/>
<dbReference type="Proteomes" id="UP000823388">
    <property type="component" value="Chromosome 9K"/>
</dbReference>
<sequence length="142" mass="14103">MFTCSYAREGPTLVAARGWDSAGRLDPPAAHAPGLGDGSMHARGLDGAWRRGWPDGAWLRLRGVAASHGIATAHSSGDSGGGIAGGGDGGGAPESARHRRRRRGGGGRRAARAPPPVAARAAAGGGRARGGGGRRTAGVREG</sequence>
<evidence type="ECO:0000313" key="3">
    <source>
        <dbReference type="Proteomes" id="UP000823388"/>
    </source>
</evidence>
<dbReference type="AlphaFoldDB" id="A0A8T0NX15"/>
<comment type="caution">
    <text evidence="2">The sequence shown here is derived from an EMBL/GenBank/DDBJ whole genome shotgun (WGS) entry which is preliminary data.</text>
</comment>
<reference evidence="2" key="1">
    <citation type="submission" date="2020-05" db="EMBL/GenBank/DDBJ databases">
        <title>WGS assembly of Panicum virgatum.</title>
        <authorList>
            <person name="Lovell J.T."/>
            <person name="Jenkins J."/>
            <person name="Shu S."/>
            <person name="Juenger T.E."/>
            <person name="Schmutz J."/>
        </authorList>
    </citation>
    <scope>NUCLEOTIDE SEQUENCE</scope>
    <source>
        <strain evidence="2">AP13</strain>
    </source>
</reference>
<evidence type="ECO:0000313" key="2">
    <source>
        <dbReference type="EMBL" id="KAG2551696.1"/>
    </source>
</evidence>
<feature type="compositionally biased region" description="Gly residues" evidence="1">
    <location>
        <begin position="123"/>
        <end position="135"/>
    </location>
</feature>
<feature type="compositionally biased region" description="Basic residues" evidence="1">
    <location>
        <begin position="97"/>
        <end position="111"/>
    </location>
</feature>
<evidence type="ECO:0000256" key="1">
    <source>
        <dbReference type="SAM" id="MobiDB-lite"/>
    </source>
</evidence>
<protein>
    <submittedName>
        <fullName evidence="2">Uncharacterized protein</fullName>
    </submittedName>
</protein>
<gene>
    <name evidence="2" type="ORF">PVAP13_9KG413250</name>
</gene>
<dbReference type="EMBL" id="CM029053">
    <property type="protein sequence ID" value="KAG2551696.1"/>
    <property type="molecule type" value="Genomic_DNA"/>
</dbReference>
<feature type="compositionally biased region" description="Gly residues" evidence="1">
    <location>
        <begin position="78"/>
        <end position="92"/>
    </location>
</feature>
<feature type="region of interest" description="Disordered" evidence="1">
    <location>
        <begin position="71"/>
        <end position="142"/>
    </location>
</feature>
<name>A0A8T0NX15_PANVG</name>